<evidence type="ECO:0000259" key="5">
    <source>
        <dbReference type="PROSITE" id="PS50305"/>
    </source>
</evidence>
<dbReference type="AlphaFoldDB" id="A0A919PVZ2"/>
<organism evidence="6 7">
    <name type="scientific">Dactylosporangium siamense</name>
    <dbReference type="NCBI Taxonomy" id="685454"/>
    <lineage>
        <taxon>Bacteria</taxon>
        <taxon>Bacillati</taxon>
        <taxon>Actinomycetota</taxon>
        <taxon>Actinomycetes</taxon>
        <taxon>Micromonosporales</taxon>
        <taxon>Micromonosporaceae</taxon>
        <taxon>Dactylosporangium</taxon>
    </lineage>
</organism>
<dbReference type="InterPro" id="IPR026590">
    <property type="entry name" value="Ssirtuin_cat_dom"/>
</dbReference>
<dbReference type="Proteomes" id="UP000660611">
    <property type="component" value="Unassembled WGS sequence"/>
</dbReference>
<evidence type="ECO:0000256" key="2">
    <source>
        <dbReference type="ARBA" id="ARBA00022679"/>
    </source>
</evidence>
<dbReference type="EC" id="2.3.1.286" evidence="1"/>
<dbReference type="InterPro" id="IPR026591">
    <property type="entry name" value="Sirtuin_cat_small_dom_sf"/>
</dbReference>
<feature type="binding site" evidence="4">
    <location>
        <position position="130"/>
    </location>
    <ligand>
        <name>Zn(2+)</name>
        <dbReference type="ChEBI" id="CHEBI:29105"/>
    </ligand>
</feature>
<evidence type="ECO:0000256" key="4">
    <source>
        <dbReference type="PROSITE-ProRule" id="PRU00236"/>
    </source>
</evidence>
<evidence type="ECO:0000256" key="1">
    <source>
        <dbReference type="ARBA" id="ARBA00012928"/>
    </source>
</evidence>
<dbReference type="Gene3D" id="3.30.1600.10">
    <property type="entry name" value="SIR2/SIRT2 'Small Domain"/>
    <property type="match status" value="1"/>
</dbReference>
<gene>
    <name evidence="6" type="primary">cobB2</name>
    <name evidence="6" type="ORF">Dsi01nite_074990</name>
</gene>
<sequence length="251" mass="26282">MREPTGIRGLAAWIDAGDVVALTGAGISTDSGIPDFRGPDGVWTRDPEAMKLSSIDHYVADPQVRRRAWQERLHNPAWTAVPNPAHQALADLERDGKLTAVITQNIDGLHQRAGSTNVIELHGTLSETECLGCGERRPMPDTLARVTAGDPDPACLTCGGLLKSATISFGQAMHLPTLEAAASAAMGCDVFLAVGTSLTVHPAAGLVDVARKAGALVVIVNAAETPYDDAADLVIRDPIGEVLPRLAHAPA</sequence>
<dbReference type="GO" id="GO:0046872">
    <property type="term" value="F:metal ion binding"/>
    <property type="evidence" value="ECO:0007669"/>
    <property type="project" value="UniProtKB-KW"/>
</dbReference>
<feature type="binding site" evidence="4">
    <location>
        <position position="133"/>
    </location>
    <ligand>
        <name>Zn(2+)</name>
        <dbReference type="ChEBI" id="CHEBI:29105"/>
    </ligand>
</feature>
<keyword evidence="3" id="KW-0520">NAD</keyword>
<feature type="binding site" evidence="4">
    <location>
        <position position="158"/>
    </location>
    <ligand>
        <name>Zn(2+)</name>
        <dbReference type="ChEBI" id="CHEBI:29105"/>
    </ligand>
</feature>
<name>A0A919PVZ2_9ACTN</name>
<dbReference type="Pfam" id="PF02146">
    <property type="entry name" value="SIR2"/>
    <property type="match status" value="1"/>
</dbReference>
<accession>A0A919PVZ2</accession>
<keyword evidence="2" id="KW-0808">Transferase</keyword>
<feature type="binding site" evidence="4">
    <location>
        <position position="155"/>
    </location>
    <ligand>
        <name>Zn(2+)</name>
        <dbReference type="ChEBI" id="CHEBI:29105"/>
    </ligand>
</feature>
<keyword evidence="4" id="KW-0862">Zinc</keyword>
<dbReference type="GO" id="GO:0070403">
    <property type="term" value="F:NAD+ binding"/>
    <property type="evidence" value="ECO:0007669"/>
    <property type="project" value="InterPro"/>
</dbReference>
<evidence type="ECO:0000313" key="7">
    <source>
        <dbReference type="Proteomes" id="UP000660611"/>
    </source>
</evidence>
<keyword evidence="4" id="KW-0479">Metal-binding</keyword>
<keyword evidence="7" id="KW-1185">Reference proteome</keyword>
<protein>
    <recommendedName>
        <fullName evidence="1">protein acetyllysine N-acetyltransferase</fullName>
        <ecNumber evidence="1">2.3.1.286</ecNumber>
    </recommendedName>
</protein>
<evidence type="ECO:0000256" key="3">
    <source>
        <dbReference type="ARBA" id="ARBA00023027"/>
    </source>
</evidence>
<reference evidence="6" key="1">
    <citation type="submission" date="2021-01" db="EMBL/GenBank/DDBJ databases">
        <title>Whole genome shotgun sequence of Dactylosporangium siamense NBRC 106093.</title>
        <authorList>
            <person name="Komaki H."/>
            <person name="Tamura T."/>
        </authorList>
    </citation>
    <scope>NUCLEOTIDE SEQUENCE</scope>
    <source>
        <strain evidence="6">NBRC 106093</strain>
    </source>
</reference>
<dbReference type="GO" id="GO:0017136">
    <property type="term" value="F:histone deacetylase activity, NAD-dependent"/>
    <property type="evidence" value="ECO:0007669"/>
    <property type="project" value="TreeGrafter"/>
</dbReference>
<dbReference type="InterPro" id="IPR003000">
    <property type="entry name" value="Sirtuin"/>
</dbReference>
<dbReference type="PANTHER" id="PTHR11085">
    <property type="entry name" value="NAD-DEPENDENT PROTEIN DEACYLASE SIRTUIN-5, MITOCHONDRIAL-RELATED"/>
    <property type="match status" value="1"/>
</dbReference>
<proteinExistence type="predicted"/>
<dbReference type="CDD" id="cd01407">
    <property type="entry name" value="SIR2-fam"/>
    <property type="match status" value="1"/>
</dbReference>
<comment type="caution">
    <text evidence="6">The sequence shown here is derived from an EMBL/GenBank/DDBJ whole genome shotgun (WGS) entry which is preliminary data.</text>
</comment>
<dbReference type="PANTHER" id="PTHR11085:SF4">
    <property type="entry name" value="NAD-DEPENDENT PROTEIN DEACYLASE"/>
    <property type="match status" value="1"/>
</dbReference>
<dbReference type="EMBL" id="BONQ01000118">
    <property type="protein sequence ID" value="GIG49458.1"/>
    <property type="molecule type" value="Genomic_DNA"/>
</dbReference>
<feature type="active site" description="Proton acceptor" evidence="4">
    <location>
        <position position="122"/>
    </location>
</feature>
<dbReference type="Gene3D" id="3.40.50.1220">
    <property type="entry name" value="TPP-binding domain"/>
    <property type="match status" value="1"/>
</dbReference>
<dbReference type="InterPro" id="IPR029035">
    <property type="entry name" value="DHS-like_NAD/FAD-binding_dom"/>
</dbReference>
<feature type="domain" description="Deacetylase sirtuin-type" evidence="5">
    <location>
        <begin position="1"/>
        <end position="251"/>
    </location>
</feature>
<dbReference type="PROSITE" id="PS50305">
    <property type="entry name" value="SIRTUIN"/>
    <property type="match status" value="1"/>
</dbReference>
<dbReference type="InterPro" id="IPR050134">
    <property type="entry name" value="NAD-dep_sirtuin_deacylases"/>
</dbReference>
<dbReference type="SUPFAM" id="SSF52467">
    <property type="entry name" value="DHS-like NAD/FAD-binding domain"/>
    <property type="match status" value="1"/>
</dbReference>
<dbReference type="RefSeq" id="WP_203851128.1">
    <property type="nucleotide sequence ID" value="NZ_BAAAVW010000001.1"/>
</dbReference>
<evidence type="ECO:0000313" key="6">
    <source>
        <dbReference type="EMBL" id="GIG49458.1"/>
    </source>
</evidence>